<reference evidence="9 10" key="1">
    <citation type="submission" date="2023-03" db="EMBL/GenBank/DDBJ databases">
        <title>Genome sequence of Lichtheimia ornata CBS 291.66.</title>
        <authorList>
            <person name="Mohabir J.T."/>
            <person name="Shea T.P."/>
            <person name="Kurbessoian T."/>
            <person name="Berby B."/>
            <person name="Fontaine J."/>
            <person name="Livny J."/>
            <person name="Gnirke A."/>
            <person name="Stajich J.E."/>
            <person name="Cuomo C.A."/>
        </authorList>
    </citation>
    <scope>NUCLEOTIDE SEQUENCE [LARGE SCALE GENOMIC DNA]</scope>
    <source>
        <strain evidence="9">CBS 291.66</strain>
    </source>
</reference>
<comment type="caution">
    <text evidence="9">The sequence shown here is derived from an EMBL/GenBank/DDBJ whole genome shotgun (WGS) entry which is preliminary data.</text>
</comment>
<dbReference type="PANTHER" id="PTHR32468:SF0">
    <property type="entry name" value="K(+)_H(+) ANTIPORTER 1"/>
    <property type="match status" value="1"/>
</dbReference>
<dbReference type="InterPro" id="IPR050794">
    <property type="entry name" value="CPA2_transporter"/>
</dbReference>
<protein>
    <recommendedName>
        <fullName evidence="8">Cation/H+ exchanger transmembrane domain-containing protein</fullName>
    </recommendedName>
</protein>
<dbReference type="EMBL" id="JARTCD010000003">
    <property type="protein sequence ID" value="KAJ8663051.1"/>
    <property type="molecule type" value="Genomic_DNA"/>
</dbReference>
<evidence type="ECO:0000256" key="5">
    <source>
        <dbReference type="ARBA" id="ARBA00023065"/>
    </source>
</evidence>
<feature type="domain" description="Cation/H+ exchanger transmembrane" evidence="8">
    <location>
        <begin position="39"/>
        <end position="420"/>
    </location>
</feature>
<dbReference type="InterPro" id="IPR038770">
    <property type="entry name" value="Na+/solute_symporter_sf"/>
</dbReference>
<feature type="transmembrane region" description="Helical" evidence="7">
    <location>
        <begin position="400"/>
        <end position="422"/>
    </location>
</feature>
<dbReference type="Proteomes" id="UP001234581">
    <property type="component" value="Unassembled WGS sequence"/>
</dbReference>
<feature type="transmembrane region" description="Helical" evidence="7">
    <location>
        <begin position="335"/>
        <end position="357"/>
    </location>
</feature>
<evidence type="ECO:0000256" key="7">
    <source>
        <dbReference type="SAM" id="Phobius"/>
    </source>
</evidence>
<keyword evidence="4 7" id="KW-1133">Transmembrane helix</keyword>
<name>A0AAD7Y3F0_9FUNG</name>
<feature type="transmembrane region" description="Helical" evidence="7">
    <location>
        <begin position="24"/>
        <end position="41"/>
    </location>
</feature>
<feature type="transmembrane region" description="Helical" evidence="7">
    <location>
        <begin position="187"/>
        <end position="212"/>
    </location>
</feature>
<sequence length="805" mass="87760">MAAPNQAGVFGGKDPSAYNPEDPVVLFIIQASIILIFSRVLAIPLGWLRQPRVIAEVIAGIILGPSVLGRIPNYMDSIFPAPSLPFLNLVATLGLIFFLFEVGLEVDVRVIRRDWRGSIFIAVAGMALPFGLGIAASVGLYKLQNDPDVPFSSFMLFQGVALAITAFPVLARILAELKLLKTQVGALTMASGLLNDVTAWVLLALVVALLNAGNGLEVLWVLLTTLAFALFLIFLVRPLYRRLCFATGSIQNGPTPLLMTVTLVMVLASAFVTDIIGVHAIFGGFLAGVIIPHDGDLATKIAEKIEDIVNIIFLPLYFTLSGLQTQIGLLNTGEVWGYVILVIVLACFGKIVSCTVAAKLGGMTLRESFAVGFLMNCKGLVELIVLNIGHNAGVLNDQVFVIMVVMALVTTFMTTPFVMWLYPEWYQKQQAELRREAAQGAAGGSPSCKVSTIGAVSSVIAPRYKLVTMLNDLESVPSMMAVIRRYRQEGQEQLELHSLRLRELTDRATDIMKIRDERETLRFDPVLNVIRTFASLIGVDTLHTRLEFLGRHEFLKVMSDYSESCDADIILLPCPSNLVYNNNHNLYDNNTNDDQLAHDPDQDFVKEALNIDRISVGLLIDRGLAASLPTSPSKQLTKDTKQLADDPFGNMNIVVPLAGGADDRAALLFALRLKASRTHILHVAMETNTTNSIQRYATMQSIKNTLATATPYTDDATFLNTLFVASEPDASALIEYAAVEDERLTPTTFTAHYATQNLTRQDLVIVGHESAQALGFPTQRFAFLTSSVLVVRASIKAGSSTATEQ</sequence>
<keyword evidence="2" id="KW-0813">Transport</keyword>
<proteinExistence type="predicted"/>
<dbReference type="GeneID" id="83208646"/>
<feature type="transmembrane region" description="Helical" evidence="7">
    <location>
        <begin position="218"/>
        <end position="236"/>
    </location>
</feature>
<keyword evidence="3 7" id="KW-0812">Transmembrane</keyword>
<evidence type="ECO:0000313" key="10">
    <source>
        <dbReference type="Proteomes" id="UP001234581"/>
    </source>
</evidence>
<dbReference type="AlphaFoldDB" id="A0AAD7Y3F0"/>
<evidence type="ECO:0000313" key="9">
    <source>
        <dbReference type="EMBL" id="KAJ8663051.1"/>
    </source>
</evidence>
<keyword evidence="10" id="KW-1185">Reference proteome</keyword>
<feature type="transmembrane region" description="Helical" evidence="7">
    <location>
        <begin position="84"/>
        <end position="106"/>
    </location>
</feature>
<keyword evidence="5" id="KW-0406">Ion transport</keyword>
<evidence type="ECO:0000256" key="3">
    <source>
        <dbReference type="ARBA" id="ARBA00022692"/>
    </source>
</evidence>
<organism evidence="9 10">
    <name type="scientific">Lichtheimia ornata</name>
    <dbReference type="NCBI Taxonomy" id="688661"/>
    <lineage>
        <taxon>Eukaryota</taxon>
        <taxon>Fungi</taxon>
        <taxon>Fungi incertae sedis</taxon>
        <taxon>Mucoromycota</taxon>
        <taxon>Mucoromycotina</taxon>
        <taxon>Mucoromycetes</taxon>
        <taxon>Mucorales</taxon>
        <taxon>Lichtheimiaceae</taxon>
        <taxon>Lichtheimia</taxon>
    </lineage>
</organism>
<dbReference type="Gene3D" id="1.20.1530.20">
    <property type="match status" value="1"/>
</dbReference>
<dbReference type="Pfam" id="PF00999">
    <property type="entry name" value="Na_H_Exchanger"/>
    <property type="match status" value="1"/>
</dbReference>
<keyword evidence="6 7" id="KW-0472">Membrane</keyword>
<dbReference type="RefSeq" id="XP_058347963.1">
    <property type="nucleotide sequence ID" value="XM_058481325.1"/>
</dbReference>
<evidence type="ECO:0000256" key="2">
    <source>
        <dbReference type="ARBA" id="ARBA00022448"/>
    </source>
</evidence>
<feature type="transmembrane region" description="Helical" evidence="7">
    <location>
        <begin position="153"/>
        <end position="175"/>
    </location>
</feature>
<dbReference type="GO" id="GO:0016020">
    <property type="term" value="C:membrane"/>
    <property type="evidence" value="ECO:0007669"/>
    <property type="project" value="UniProtKB-SubCell"/>
</dbReference>
<dbReference type="PANTHER" id="PTHR32468">
    <property type="entry name" value="CATION/H + ANTIPORTER"/>
    <property type="match status" value="1"/>
</dbReference>
<evidence type="ECO:0000259" key="8">
    <source>
        <dbReference type="Pfam" id="PF00999"/>
    </source>
</evidence>
<evidence type="ECO:0000256" key="6">
    <source>
        <dbReference type="ARBA" id="ARBA00023136"/>
    </source>
</evidence>
<feature type="transmembrane region" description="Helical" evidence="7">
    <location>
        <begin position="257"/>
        <end position="282"/>
    </location>
</feature>
<feature type="transmembrane region" description="Helical" evidence="7">
    <location>
        <begin position="53"/>
        <end position="72"/>
    </location>
</feature>
<dbReference type="GO" id="GO:0015297">
    <property type="term" value="F:antiporter activity"/>
    <property type="evidence" value="ECO:0007669"/>
    <property type="project" value="InterPro"/>
</dbReference>
<dbReference type="GO" id="GO:1902600">
    <property type="term" value="P:proton transmembrane transport"/>
    <property type="evidence" value="ECO:0007669"/>
    <property type="project" value="InterPro"/>
</dbReference>
<comment type="subcellular location">
    <subcellularLocation>
        <location evidence="1">Membrane</location>
        <topology evidence="1">Multi-pass membrane protein</topology>
    </subcellularLocation>
</comment>
<accession>A0AAD7Y3F0</accession>
<feature type="transmembrane region" description="Helical" evidence="7">
    <location>
        <begin position="118"/>
        <end position="141"/>
    </location>
</feature>
<dbReference type="InterPro" id="IPR006153">
    <property type="entry name" value="Cation/H_exchanger_TM"/>
</dbReference>
<evidence type="ECO:0000256" key="4">
    <source>
        <dbReference type="ARBA" id="ARBA00022989"/>
    </source>
</evidence>
<feature type="transmembrane region" description="Helical" evidence="7">
    <location>
        <begin position="369"/>
        <end position="388"/>
    </location>
</feature>
<gene>
    <name evidence="9" type="ORF">O0I10_001228</name>
</gene>
<evidence type="ECO:0000256" key="1">
    <source>
        <dbReference type="ARBA" id="ARBA00004141"/>
    </source>
</evidence>